<feature type="domain" description="S1 motif" evidence="9">
    <location>
        <begin position="621"/>
        <end position="701"/>
    </location>
</feature>
<evidence type="ECO:0000259" key="9">
    <source>
        <dbReference type="PROSITE" id="PS50126"/>
    </source>
</evidence>
<dbReference type="NCBIfam" id="TIGR00358">
    <property type="entry name" value="3_prime_RNase"/>
    <property type="match status" value="1"/>
</dbReference>
<dbReference type="PATRIC" id="fig|520767.4.peg.185"/>
<evidence type="ECO:0000256" key="7">
    <source>
        <dbReference type="ARBA" id="ARBA00022884"/>
    </source>
</evidence>
<organism evidence="10 11">
    <name type="scientific">Thermovenabulum gondwanense</name>
    <dbReference type="NCBI Taxonomy" id="520767"/>
    <lineage>
        <taxon>Bacteria</taxon>
        <taxon>Bacillati</taxon>
        <taxon>Bacillota</taxon>
        <taxon>Clostridia</taxon>
        <taxon>Thermosediminibacterales</taxon>
        <taxon>Thermosediminibacteraceae</taxon>
        <taxon>Thermovenabulum</taxon>
    </lineage>
</organism>
<dbReference type="GO" id="GO:0008859">
    <property type="term" value="F:exoribonuclease II activity"/>
    <property type="evidence" value="ECO:0007669"/>
    <property type="project" value="UniProtKB-UniRule"/>
</dbReference>
<dbReference type="HAMAP" id="MF_01895">
    <property type="entry name" value="RNase_R"/>
    <property type="match status" value="1"/>
</dbReference>
<evidence type="ECO:0000256" key="3">
    <source>
        <dbReference type="ARBA" id="ARBA00022490"/>
    </source>
</evidence>
<dbReference type="PANTHER" id="PTHR23355:SF9">
    <property type="entry name" value="DIS3-LIKE EXONUCLEASE 2"/>
    <property type="match status" value="1"/>
</dbReference>
<dbReference type="GO" id="GO:0006402">
    <property type="term" value="P:mRNA catabolic process"/>
    <property type="evidence" value="ECO:0007669"/>
    <property type="project" value="TreeGrafter"/>
</dbReference>
<sequence length="708" mass="81887">MNLQEKILELMKKMEYKPMSEAELLHSLGLEMKEADIFLKTLMYMEKEGLVVKNRRGKYGLPERMNLVVGRLEGHRGGYAFLIPDDPEKEDIYISLENLHGATHNDRVIVRPTYKPAGGRMEGEVIRILKRANKKIVGTLEIQKHVAYVSPDDKRFFYDVIIPKDELKGAKSGQKVVVSLTKWPEGRRNPEGSIVEVLGYAEEKGVDILSIIKKYDLPLEFPKKVLKQIESIPDYVTEEDIKGRLDLRGHKIVTIDGEDAKDFDDAVSVERIPGGYRLGVHIADVSYYVKEKTPLDIEAMKRGCSVYLVDRVIPMLPPKLSNGICSLNPKVDRLTISVIIDFDEKGEVKKYNITPSVIRSCERMTYDEVNRILEDQDEEVIKRYEYLVEDFKLMAELAAILNKKRFDRGSLDFNLEEAKVKLDENGKPVAIVREERRTSHKMIEEFMLAANEVIAEHIFWLKIPFVYRIHEVPDMEKIFSLQEFLDHLGYKIKGIRNLKPKALQRVLEEVKGKPEEKVVNTVLLRSLKRARYSDENVGHFGLATSFYTHFTSPIRRYPDLIIHRILREQLEGGITEKRQEQLSKILGKVAKLSSERERIADDAERETVELKMVEYMEDRIGEEFNGIISSTTSFGFFVELENTVEGLVHVSNLEDDYYIFDERTLTLRGERTKREFKIGDKVRVRVIKVDKMERQIDFALVDVIENEL</sequence>
<keyword evidence="5 8" id="KW-0378">Hydrolase</keyword>
<evidence type="ECO:0000256" key="2">
    <source>
        <dbReference type="ARBA" id="ARBA00004496"/>
    </source>
</evidence>
<dbReference type="InterPro" id="IPR022966">
    <property type="entry name" value="RNase_II/R_CS"/>
</dbReference>
<dbReference type="InterPro" id="IPR001900">
    <property type="entry name" value="RNase_II/R"/>
</dbReference>
<dbReference type="Gene3D" id="2.40.50.140">
    <property type="entry name" value="Nucleic acid-binding proteins"/>
    <property type="match status" value="2"/>
</dbReference>
<gene>
    <name evidence="8 10" type="primary">rnr</name>
    <name evidence="10" type="ORF">ATZ99_01780</name>
</gene>
<protein>
    <recommendedName>
        <fullName evidence="8">Ribonuclease R</fullName>
        <shortName evidence="8">RNase R</shortName>
        <ecNumber evidence="8">3.1.13.1</ecNumber>
    </recommendedName>
</protein>
<dbReference type="SUPFAM" id="SSF50249">
    <property type="entry name" value="Nucleic acid-binding proteins"/>
    <property type="match status" value="4"/>
</dbReference>
<accession>A0A161RAS3</accession>
<dbReference type="EMBL" id="LOHZ01000015">
    <property type="protein sequence ID" value="KYO68669.1"/>
    <property type="molecule type" value="Genomic_DNA"/>
</dbReference>
<dbReference type="OrthoDB" id="9764149at2"/>
<dbReference type="AlphaFoldDB" id="A0A161RAS3"/>
<evidence type="ECO:0000256" key="6">
    <source>
        <dbReference type="ARBA" id="ARBA00022839"/>
    </source>
</evidence>
<dbReference type="GO" id="GO:0005829">
    <property type="term" value="C:cytosol"/>
    <property type="evidence" value="ECO:0007669"/>
    <property type="project" value="TreeGrafter"/>
</dbReference>
<dbReference type="Pfam" id="PF17876">
    <property type="entry name" value="CSD2"/>
    <property type="match status" value="1"/>
</dbReference>
<dbReference type="InterPro" id="IPR004476">
    <property type="entry name" value="RNase_II/RNase_R"/>
</dbReference>
<dbReference type="PANTHER" id="PTHR23355">
    <property type="entry name" value="RIBONUCLEASE"/>
    <property type="match status" value="1"/>
</dbReference>
<dbReference type="InterPro" id="IPR011129">
    <property type="entry name" value="CSD"/>
</dbReference>
<dbReference type="STRING" id="520767.ATZ99_01780"/>
<evidence type="ECO:0000256" key="1">
    <source>
        <dbReference type="ARBA" id="ARBA00001849"/>
    </source>
</evidence>
<evidence type="ECO:0000256" key="5">
    <source>
        <dbReference type="ARBA" id="ARBA00022801"/>
    </source>
</evidence>
<evidence type="ECO:0000313" key="11">
    <source>
        <dbReference type="Proteomes" id="UP000075737"/>
    </source>
</evidence>
<dbReference type="InterPro" id="IPR050180">
    <property type="entry name" value="RNR_Ribonuclease"/>
</dbReference>
<dbReference type="SMART" id="SM00316">
    <property type="entry name" value="S1"/>
    <property type="match status" value="1"/>
</dbReference>
<dbReference type="PROSITE" id="PS01175">
    <property type="entry name" value="RIBONUCLEASE_II"/>
    <property type="match status" value="1"/>
</dbReference>
<dbReference type="Pfam" id="PF08206">
    <property type="entry name" value="OB_RNB"/>
    <property type="match status" value="1"/>
</dbReference>
<reference evidence="10 11" key="1">
    <citation type="submission" date="2015-12" db="EMBL/GenBank/DDBJ databases">
        <title>Draft genome of Thermovenabulum gondwanense isolated from a red thermophilic microbial mat colonisisng an outflow channel of a bore well.</title>
        <authorList>
            <person name="Patel B.K."/>
        </authorList>
    </citation>
    <scope>NUCLEOTIDE SEQUENCE [LARGE SCALE GENOMIC DNA]</scope>
    <source>
        <strain evidence="10 11">R270</strain>
    </source>
</reference>
<keyword evidence="3 8" id="KW-0963">Cytoplasm</keyword>
<evidence type="ECO:0000256" key="4">
    <source>
        <dbReference type="ARBA" id="ARBA00022722"/>
    </source>
</evidence>
<dbReference type="Proteomes" id="UP000075737">
    <property type="component" value="Unassembled WGS sequence"/>
</dbReference>
<comment type="similarity">
    <text evidence="8">Belongs to the RNR ribonuclease family. RNase R subfamily.</text>
</comment>
<dbReference type="PROSITE" id="PS50126">
    <property type="entry name" value="S1"/>
    <property type="match status" value="1"/>
</dbReference>
<keyword evidence="11" id="KW-1185">Reference proteome</keyword>
<dbReference type="GO" id="GO:0003723">
    <property type="term" value="F:RNA binding"/>
    <property type="evidence" value="ECO:0007669"/>
    <property type="project" value="UniProtKB-UniRule"/>
</dbReference>
<dbReference type="SMART" id="SM00357">
    <property type="entry name" value="CSP"/>
    <property type="match status" value="2"/>
</dbReference>
<comment type="function">
    <text evidence="8">3'-5' exoribonuclease that releases 5'-nucleoside monophosphates and is involved in maturation of structured RNAs.</text>
</comment>
<dbReference type="CDD" id="cd04471">
    <property type="entry name" value="S1_RNase_R"/>
    <property type="match status" value="1"/>
</dbReference>
<dbReference type="EC" id="3.1.13.1" evidence="8"/>
<dbReference type="InterPro" id="IPR013223">
    <property type="entry name" value="RNase_B_OB_dom"/>
</dbReference>
<dbReference type="InterPro" id="IPR003029">
    <property type="entry name" value="S1_domain"/>
</dbReference>
<keyword evidence="7 8" id="KW-0694">RNA-binding</keyword>
<dbReference type="InterPro" id="IPR040476">
    <property type="entry name" value="CSD2"/>
</dbReference>
<dbReference type="NCBIfam" id="TIGR02063">
    <property type="entry name" value="RNase_R"/>
    <property type="match status" value="1"/>
</dbReference>
<dbReference type="SMART" id="SM00955">
    <property type="entry name" value="RNB"/>
    <property type="match status" value="1"/>
</dbReference>
<dbReference type="Pfam" id="PF00773">
    <property type="entry name" value="RNB"/>
    <property type="match status" value="1"/>
</dbReference>
<comment type="catalytic activity">
    <reaction evidence="1 8">
        <text>Exonucleolytic cleavage in the 3'- to 5'-direction to yield nucleoside 5'-phosphates.</text>
        <dbReference type="EC" id="3.1.13.1"/>
    </reaction>
</comment>
<comment type="subcellular location">
    <subcellularLocation>
        <location evidence="2 8">Cytoplasm</location>
    </subcellularLocation>
</comment>
<dbReference type="RefSeq" id="WP_068747371.1">
    <property type="nucleotide sequence ID" value="NZ_LOHZ01000015.1"/>
</dbReference>
<evidence type="ECO:0000256" key="8">
    <source>
        <dbReference type="HAMAP-Rule" id="MF_01895"/>
    </source>
</evidence>
<dbReference type="InterPro" id="IPR012340">
    <property type="entry name" value="NA-bd_OB-fold"/>
</dbReference>
<dbReference type="Pfam" id="PF00575">
    <property type="entry name" value="S1"/>
    <property type="match status" value="1"/>
</dbReference>
<name>A0A161RAS3_9FIRM</name>
<comment type="caution">
    <text evidence="10">The sequence shown here is derived from an EMBL/GenBank/DDBJ whole genome shotgun (WGS) entry which is preliminary data.</text>
</comment>
<evidence type="ECO:0000313" key="10">
    <source>
        <dbReference type="EMBL" id="KYO68669.1"/>
    </source>
</evidence>
<keyword evidence="4 8" id="KW-0540">Nuclease</keyword>
<dbReference type="InterPro" id="IPR011805">
    <property type="entry name" value="RNase_R"/>
</dbReference>
<keyword evidence="6 8" id="KW-0269">Exonuclease</keyword>
<proteinExistence type="inferred from homology"/>